<proteinExistence type="predicted"/>
<evidence type="ECO:0000313" key="6">
    <source>
        <dbReference type="Proteomes" id="UP000660047"/>
    </source>
</evidence>
<dbReference type="InterPro" id="IPR011006">
    <property type="entry name" value="CheY-like_superfamily"/>
</dbReference>
<evidence type="ECO:0000313" key="5">
    <source>
        <dbReference type="EMBL" id="GFO94056.1"/>
    </source>
</evidence>
<reference evidence="5" key="1">
    <citation type="submission" date="2020-06" db="EMBL/GenBank/DDBJ databases">
        <title>Characterization of fructooligosaccharide metabolism and fructooligosaccharide-degrading enzymes in human commensal butyrate producers.</title>
        <authorList>
            <person name="Tanno H."/>
            <person name="Fujii T."/>
            <person name="Hirano K."/>
            <person name="Maeno S."/>
            <person name="Tonozuka T."/>
            <person name="Sakamoto M."/>
            <person name="Ohkuma M."/>
            <person name="Tochio T."/>
            <person name="Endo A."/>
        </authorList>
    </citation>
    <scope>NUCLEOTIDE SEQUENCE</scope>
    <source>
        <strain evidence="5">JCM 31265</strain>
    </source>
</reference>
<dbReference type="Gene3D" id="3.40.50.2300">
    <property type="match status" value="1"/>
</dbReference>
<gene>
    <name evidence="5" type="ORF">COEU31_11020</name>
</gene>
<sequence length="44" mass="4904">MRLLLAEDEKALSSALQVILKHNNYSVDAVYNGQDAYDYIMAGV</sequence>
<dbReference type="PROSITE" id="PS50110">
    <property type="entry name" value="RESPONSE_REGULATORY"/>
    <property type="match status" value="1"/>
</dbReference>
<comment type="caution">
    <text evidence="3">Lacks conserved residue(s) required for the propagation of feature annotation.</text>
</comment>
<evidence type="ECO:0000256" key="2">
    <source>
        <dbReference type="ARBA" id="ARBA00024867"/>
    </source>
</evidence>
<evidence type="ECO:0000256" key="3">
    <source>
        <dbReference type="PROSITE-ProRule" id="PRU00169"/>
    </source>
</evidence>
<comment type="caution">
    <text evidence="5">The sequence shown here is derived from an EMBL/GenBank/DDBJ whole genome shotgun (WGS) entry which is preliminary data.</text>
</comment>
<dbReference type="Proteomes" id="UP000660047">
    <property type="component" value="Unassembled WGS sequence"/>
</dbReference>
<dbReference type="InterPro" id="IPR001789">
    <property type="entry name" value="Sig_transdc_resp-reg_receiver"/>
</dbReference>
<dbReference type="EMBL" id="BLYL01000005">
    <property type="protein sequence ID" value="GFO94056.1"/>
    <property type="molecule type" value="Genomic_DNA"/>
</dbReference>
<organism evidence="5 6">
    <name type="scientific">Coprococcus eutactus</name>
    <dbReference type="NCBI Taxonomy" id="33043"/>
    <lineage>
        <taxon>Bacteria</taxon>
        <taxon>Bacillati</taxon>
        <taxon>Bacillota</taxon>
        <taxon>Clostridia</taxon>
        <taxon>Lachnospirales</taxon>
        <taxon>Lachnospiraceae</taxon>
        <taxon>Coprococcus</taxon>
    </lineage>
</organism>
<evidence type="ECO:0000259" key="4">
    <source>
        <dbReference type="PROSITE" id="PS50110"/>
    </source>
</evidence>
<evidence type="ECO:0000256" key="1">
    <source>
        <dbReference type="ARBA" id="ARBA00018672"/>
    </source>
</evidence>
<protein>
    <recommendedName>
        <fullName evidence="1">Stage 0 sporulation protein A homolog</fullName>
    </recommendedName>
</protein>
<comment type="function">
    <text evidence="2">May play the central regulatory role in sporulation. It may be an element of the effector pathway responsible for the activation of sporulation genes in response to nutritional stress. Spo0A may act in concert with spo0H (a sigma factor) to control the expression of some genes that are critical to the sporulation process.</text>
</comment>
<accession>A0AAI9K4M8</accession>
<name>A0AAI9K4M8_9FIRM</name>
<dbReference type="AlphaFoldDB" id="A0AAI9K4M8"/>
<dbReference type="SUPFAM" id="SSF52172">
    <property type="entry name" value="CheY-like"/>
    <property type="match status" value="1"/>
</dbReference>
<dbReference type="GO" id="GO:0000160">
    <property type="term" value="P:phosphorelay signal transduction system"/>
    <property type="evidence" value="ECO:0007669"/>
    <property type="project" value="InterPro"/>
</dbReference>
<feature type="domain" description="Response regulatory" evidence="4">
    <location>
        <begin position="2"/>
        <end position="44"/>
    </location>
</feature>